<dbReference type="SUPFAM" id="SSF54593">
    <property type="entry name" value="Glyoxalase/Bleomycin resistance protein/Dihydroxybiphenyl dioxygenase"/>
    <property type="match status" value="1"/>
</dbReference>
<gene>
    <name evidence="1" type="ORF">AQPE_4212</name>
</gene>
<reference evidence="1" key="1">
    <citation type="journal article" date="2020" name="Int. J. Syst. Evol. Microbiol.">
        <title>Aquipluma nitroreducens gen. nov. sp. nov., a novel facultatively anaerobic bacterium isolated from a freshwater lake.</title>
        <authorList>
            <person name="Watanabe M."/>
            <person name="Kojima H."/>
            <person name="Fukui M."/>
        </authorList>
    </citation>
    <scope>NUCLEOTIDE SEQUENCE</scope>
    <source>
        <strain evidence="1">MeG22</strain>
    </source>
</reference>
<organism evidence="1 2">
    <name type="scientific">Aquipluma nitroreducens</name>
    <dbReference type="NCBI Taxonomy" id="2010828"/>
    <lineage>
        <taxon>Bacteria</taxon>
        <taxon>Pseudomonadati</taxon>
        <taxon>Bacteroidota</taxon>
        <taxon>Bacteroidia</taxon>
        <taxon>Marinilabiliales</taxon>
        <taxon>Prolixibacteraceae</taxon>
        <taxon>Aquipluma</taxon>
    </lineage>
</organism>
<dbReference type="KEGG" id="anf:AQPE_4212"/>
<evidence type="ECO:0000313" key="1">
    <source>
        <dbReference type="EMBL" id="BBE20021.1"/>
    </source>
</evidence>
<dbReference type="Proteomes" id="UP001193389">
    <property type="component" value="Chromosome"/>
</dbReference>
<accession>A0A5K7SEK6</accession>
<proteinExistence type="predicted"/>
<evidence type="ECO:0000313" key="2">
    <source>
        <dbReference type="Proteomes" id="UP001193389"/>
    </source>
</evidence>
<protein>
    <submittedName>
        <fullName evidence="1">Glyoxalase family protein</fullName>
    </submittedName>
</protein>
<dbReference type="Gene3D" id="3.10.180.10">
    <property type="entry name" value="2,3-Dihydroxybiphenyl 1,2-Dioxygenase, domain 1"/>
    <property type="match status" value="1"/>
</dbReference>
<sequence length="90" mass="9655">MGAHRMGFLPMERNQEGVGGAIVQGNGYTPTSLGAKVYLNGGKDLLTVLNRVNGAGGEIITPKTKITDEIGYFASFEDTEGNHIYLHSKE</sequence>
<dbReference type="EMBL" id="AP018694">
    <property type="protein sequence ID" value="BBE20021.1"/>
    <property type="molecule type" value="Genomic_DNA"/>
</dbReference>
<name>A0A5K7SEK6_9BACT</name>
<dbReference type="AlphaFoldDB" id="A0A5K7SEK6"/>
<dbReference type="InterPro" id="IPR029068">
    <property type="entry name" value="Glyas_Bleomycin-R_OHBP_Dase"/>
</dbReference>
<keyword evidence="2" id="KW-1185">Reference proteome</keyword>